<comment type="caution">
    <text evidence="2">The sequence shown here is derived from an EMBL/GenBank/DDBJ whole genome shotgun (WGS) entry which is preliminary data.</text>
</comment>
<dbReference type="VEuPathDB" id="FungiDB:QG37_06470"/>
<dbReference type="Proteomes" id="UP000037122">
    <property type="component" value="Unassembled WGS sequence"/>
</dbReference>
<evidence type="ECO:0000313" key="2">
    <source>
        <dbReference type="EMBL" id="KND97251.1"/>
    </source>
</evidence>
<organism evidence="2 3">
    <name type="scientific">Candidozyma auris</name>
    <name type="common">Yeast</name>
    <name type="synonym">Candida auris</name>
    <dbReference type="NCBI Taxonomy" id="498019"/>
    <lineage>
        <taxon>Eukaryota</taxon>
        <taxon>Fungi</taxon>
        <taxon>Dikarya</taxon>
        <taxon>Ascomycota</taxon>
        <taxon>Saccharomycotina</taxon>
        <taxon>Pichiomycetes</taxon>
        <taxon>Metschnikowiaceae</taxon>
        <taxon>Candidozyma</taxon>
    </lineage>
</organism>
<keyword evidence="1" id="KW-0812">Transmembrane</keyword>
<keyword evidence="1" id="KW-1133">Transmembrane helix</keyword>
<protein>
    <submittedName>
        <fullName evidence="2">Uncharacterized protein</fullName>
    </submittedName>
</protein>
<evidence type="ECO:0000256" key="1">
    <source>
        <dbReference type="SAM" id="Phobius"/>
    </source>
</evidence>
<evidence type="ECO:0000313" key="3">
    <source>
        <dbReference type="Proteomes" id="UP000037122"/>
    </source>
</evidence>
<name>A0A0L0NSW4_CANAR</name>
<dbReference type="EMBL" id="LGST01000043">
    <property type="protein sequence ID" value="KND97251.1"/>
    <property type="molecule type" value="Genomic_DNA"/>
</dbReference>
<gene>
    <name evidence="2" type="ORF">QG37_06470</name>
</gene>
<dbReference type="AlphaFoldDB" id="A0A0L0NSW4"/>
<keyword evidence="1" id="KW-0472">Membrane</keyword>
<feature type="transmembrane region" description="Helical" evidence="1">
    <location>
        <begin position="42"/>
        <end position="65"/>
    </location>
</feature>
<sequence length="90" mass="10432">MGDVAALPKQGAVTDKPGEDLDVARKISRIKIVNLQFKSVHIFYFSFFFSLCLFFFSWFFFLPLFPSLTLGPWVPDSMSEWQRGCEWAMP</sequence>
<proteinExistence type="predicted"/>
<accession>A0A0L0NSW4</accession>
<reference evidence="3" key="1">
    <citation type="journal article" date="2015" name="BMC Genomics">
        <title>Draft genome of a commonly misdiagnosed multidrug resistant pathogen Candida auris.</title>
        <authorList>
            <person name="Chatterjee S."/>
            <person name="Alampalli S.V."/>
            <person name="Nageshan R.K."/>
            <person name="Chettiar S.T."/>
            <person name="Joshi S."/>
            <person name="Tatu U.S."/>
        </authorList>
    </citation>
    <scope>NUCLEOTIDE SEQUENCE [LARGE SCALE GENOMIC DNA]</scope>
    <source>
        <strain evidence="3">6684</strain>
    </source>
</reference>